<dbReference type="Proteomes" id="UP000185490">
    <property type="component" value="Chromosome"/>
</dbReference>
<name>A0ABM6GEP0_9BACT</name>
<evidence type="ECO:0000259" key="1">
    <source>
        <dbReference type="Pfam" id="PF07872"/>
    </source>
</evidence>
<dbReference type="RefSeq" id="WP_012057297.1">
    <property type="nucleotide sequence ID" value="NZ_CP007389.1"/>
</dbReference>
<dbReference type="Pfam" id="PF07872">
    <property type="entry name" value="DUF1659"/>
    <property type="match status" value="1"/>
</dbReference>
<accession>A0ABM6GEP0</accession>
<evidence type="ECO:0000313" key="3">
    <source>
        <dbReference type="Proteomes" id="UP000185490"/>
    </source>
</evidence>
<sequence>MKKLSVKWLAGTDANGEPVFKRQTLKVEDSVDVTKANAIAQILDRYTNYTIDSVQLISYENVI</sequence>
<reference evidence="2 3" key="1">
    <citation type="submission" date="2014-02" db="EMBL/GenBank/DDBJ databases">
        <title>Diversity of Thermotogales isolates from hydrothermal vents.</title>
        <authorList>
            <person name="Haverkamp T.H.A."/>
            <person name="Lossouarn J."/>
            <person name="Geslin C."/>
            <person name="Nesbo C.L."/>
        </authorList>
    </citation>
    <scope>NUCLEOTIDE SEQUENCE [LARGE SCALE GENOMIC DNA]</scope>
    <source>
        <strain evidence="2 3">431</strain>
    </source>
</reference>
<evidence type="ECO:0000313" key="2">
    <source>
        <dbReference type="EMBL" id="APT74050.1"/>
    </source>
</evidence>
<dbReference type="InterPro" id="IPR012454">
    <property type="entry name" value="DUF1659"/>
</dbReference>
<organism evidence="2 3">
    <name type="scientific">Thermosipho melanesiensis</name>
    <dbReference type="NCBI Taxonomy" id="46541"/>
    <lineage>
        <taxon>Bacteria</taxon>
        <taxon>Thermotogati</taxon>
        <taxon>Thermotogota</taxon>
        <taxon>Thermotogae</taxon>
        <taxon>Thermotogales</taxon>
        <taxon>Fervidobacteriaceae</taxon>
        <taxon>Thermosipho</taxon>
    </lineage>
</organism>
<keyword evidence="3" id="KW-1185">Reference proteome</keyword>
<dbReference type="EMBL" id="CP007389">
    <property type="protein sequence ID" value="APT74050.1"/>
    <property type="molecule type" value="Genomic_DNA"/>
</dbReference>
<proteinExistence type="predicted"/>
<feature type="domain" description="DUF1659" evidence="1">
    <location>
        <begin position="3"/>
        <end position="59"/>
    </location>
</feature>
<gene>
    <name evidence="2" type="ORF">BW47_05760</name>
</gene>
<protein>
    <recommendedName>
        <fullName evidence="1">DUF1659 domain-containing protein</fullName>
    </recommendedName>
</protein>